<accession>A0A2I5KS11</accession>
<proteinExistence type="predicted"/>
<protein>
    <submittedName>
        <fullName evidence="1">Uncharacterized protein</fullName>
    </submittedName>
</protein>
<sequence>MPSLSRLPGNAKVVGFYLLLEKRRRSLYFQPSKVPRTFEANLNLIFIEYKKV</sequence>
<evidence type="ECO:0000313" key="1">
    <source>
        <dbReference type="EMBL" id="AUA20132.1"/>
    </source>
</evidence>
<organism evidence="1 2">
    <name type="scientific">Streptococcus suis</name>
    <dbReference type="NCBI Taxonomy" id="1307"/>
    <lineage>
        <taxon>Bacteria</taxon>
        <taxon>Bacillati</taxon>
        <taxon>Bacillota</taxon>
        <taxon>Bacilli</taxon>
        <taxon>Lactobacillales</taxon>
        <taxon>Streptococcaceae</taxon>
        <taxon>Streptococcus</taxon>
    </lineage>
</organism>
<evidence type="ECO:0000313" key="2">
    <source>
        <dbReference type="Proteomes" id="UP000231863"/>
    </source>
</evidence>
<name>A0A2I5KS11_STRSU</name>
<dbReference type="Proteomes" id="UP000231863">
    <property type="component" value="Chromosome"/>
</dbReference>
<reference evidence="1 2" key="1">
    <citation type="submission" date="2017-11" db="EMBL/GenBank/DDBJ databases">
        <title>Genome analysis of Streptococcus suis serotype chz stain ah681.</title>
        <authorList>
            <person name="Pan Z."/>
            <person name="Zhang Y."/>
            <person name="Ma J."/>
            <person name="Lu P."/>
            <person name="Zhu Y."/>
            <person name="Zhong X."/>
            <person name="Dong W."/>
            <person name="Lu C."/>
            <person name="Yao H."/>
        </authorList>
    </citation>
    <scope>NUCLEOTIDE SEQUENCE [LARGE SCALE GENOMIC DNA]</scope>
    <source>
        <strain evidence="1 2">AH681</strain>
    </source>
</reference>
<dbReference type="EMBL" id="CP025043">
    <property type="protein sequence ID" value="AUA20132.1"/>
    <property type="molecule type" value="Genomic_DNA"/>
</dbReference>
<gene>
    <name evidence="1" type="ORF">CWI26_00740</name>
</gene>
<dbReference type="AlphaFoldDB" id="A0A2I5KS11"/>